<proteinExistence type="predicted"/>
<sequence>MQRLNSRPASFGFAGEIAFVSKEVEITSSLTKGKRAGDQGECVCLCLIVMHVCYKKKKLARSRKAESKELDKRIVKGEGQYQTVSSAQSGESILICDTAVQLCRTERRDLKGSSCRA</sequence>
<comment type="caution">
    <text evidence="1">The sequence shown here is derived from an EMBL/GenBank/DDBJ whole genome shotgun (WGS) entry which is preliminary data.</text>
</comment>
<reference evidence="1 2" key="1">
    <citation type="submission" date="2021-07" db="EMBL/GenBank/DDBJ databases">
        <authorList>
            <person name="Palmer J.M."/>
        </authorList>
    </citation>
    <scope>NUCLEOTIDE SEQUENCE [LARGE SCALE GENOMIC DNA]</scope>
    <source>
        <strain evidence="1 2">AT_MEX2019</strain>
        <tissue evidence="1">Muscle</tissue>
    </source>
</reference>
<gene>
    <name evidence="1" type="ORF">ATANTOWER_017358</name>
</gene>
<accession>A0ABU7C4N8</accession>
<keyword evidence="2" id="KW-1185">Reference proteome</keyword>
<protein>
    <submittedName>
        <fullName evidence="1">Uncharacterized protein</fullName>
    </submittedName>
</protein>
<evidence type="ECO:0000313" key="2">
    <source>
        <dbReference type="Proteomes" id="UP001345963"/>
    </source>
</evidence>
<name>A0ABU7C4N8_9TELE</name>
<organism evidence="1 2">
    <name type="scientific">Ataeniobius toweri</name>
    <dbReference type="NCBI Taxonomy" id="208326"/>
    <lineage>
        <taxon>Eukaryota</taxon>
        <taxon>Metazoa</taxon>
        <taxon>Chordata</taxon>
        <taxon>Craniata</taxon>
        <taxon>Vertebrata</taxon>
        <taxon>Euteleostomi</taxon>
        <taxon>Actinopterygii</taxon>
        <taxon>Neopterygii</taxon>
        <taxon>Teleostei</taxon>
        <taxon>Neoteleostei</taxon>
        <taxon>Acanthomorphata</taxon>
        <taxon>Ovalentaria</taxon>
        <taxon>Atherinomorphae</taxon>
        <taxon>Cyprinodontiformes</taxon>
        <taxon>Goodeidae</taxon>
        <taxon>Ataeniobius</taxon>
    </lineage>
</organism>
<dbReference type="EMBL" id="JAHUTI010079036">
    <property type="protein sequence ID" value="MED6257270.1"/>
    <property type="molecule type" value="Genomic_DNA"/>
</dbReference>
<evidence type="ECO:0000313" key="1">
    <source>
        <dbReference type="EMBL" id="MED6257270.1"/>
    </source>
</evidence>
<dbReference type="Proteomes" id="UP001345963">
    <property type="component" value="Unassembled WGS sequence"/>
</dbReference>